<dbReference type="GeneID" id="33555798"/>
<dbReference type="InterPro" id="IPR037883">
    <property type="entry name" value="Knr4/Smi1-like_sf"/>
</dbReference>
<accession>A0A1Y1U997</accession>
<dbReference type="OrthoDB" id="2305498at2759"/>
<feature type="compositionally biased region" description="Basic and acidic residues" evidence="1">
    <location>
        <begin position="747"/>
        <end position="756"/>
    </location>
</feature>
<dbReference type="STRING" id="4999.A0A1Y1U997"/>
<feature type="region of interest" description="Disordered" evidence="1">
    <location>
        <begin position="40"/>
        <end position="84"/>
    </location>
</feature>
<feature type="domain" description="Knr4/Smi1-like" evidence="2">
    <location>
        <begin position="117"/>
        <end position="267"/>
    </location>
</feature>
<feature type="compositionally biased region" description="Low complexity" evidence="1">
    <location>
        <begin position="666"/>
        <end position="681"/>
    </location>
</feature>
<evidence type="ECO:0000313" key="3">
    <source>
        <dbReference type="EMBL" id="ORX34601.1"/>
    </source>
</evidence>
<feature type="compositionally biased region" description="Polar residues" evidence="1">
    <location>
        <begin position="60"/>
        <end position="74"/>
    </location>
</feature>
<organism evidence="3 4">
    <name type="scientific">Kockovaella imperatae</name>
    <dbReference type="NCBI Taxonomy" id="4999"/>
    <lineage>
        <taxon>Eukaryota</taxon>
        <taxon>Fungi</taxon>
        <taxon>Dikarya</taxon>
        <taxon>Basidiomycota</taxon>
        <taxon>Agaricomycotina</taxon>
        <taxon>Tremellomycetes</taxon>
        <taxon>Tremellales</taxon>
        <taxon>Cuniculitremaceae</taxon>
        <taxon>Kockovaella</taxon>
    </lineage>
</organism>
<dbReference type="SUPFAM" id="SSF160631">
    <property type="entry name" value="SMI1/KNR4-like"/>
    <property type="match status" value="1"/>
</dbReference>
<proteinExistence type="predicted"/>
<dbReference type="PANTHER" id="PTHR47432:SF1">
    <property type="entry name" value="CELL WALL ASSEMBLY REGULATOR SMI1"/>
    <property type="match status" value="1"/>
</dbReference>
<dbReference type="GO" id="GO:0043332">
    <property type="term" value="C:mating projection tip"/>
    <property type="evidence" value="ECO:0007669"/>
    <property type="project" value="TreeGrafter"/>
</dbReference>
<dbReference type="GO" id="GO:0070880">
    <property type="term" value="P:fungal-type cell wall beta-glucan biosynthetic process"/>
    <property type="evidence" value="ECO:0007669"/>
    <property type="project" value="TreeGrafter"/>
</dbReference>
<feature type="region of interest" description="Disordered" evidence="1">
    <location>
        <begin position="536"/>
        <end position="756"/>
    </location>
</feature>
<feature type="compositionally biased region" description="Low complexity" evidence="1">
    <location>
        <begin position="388"/>
        <end position="400"/>
    </location>
</feature>
<sequence length="756" mass="81990">MSLFQSISSFFGGGGNNASSSRQARRAAVNSTYDAFSLPRTDGKYREGSLGPSMNDGMSDISSPGPSRRASTAYTYPPRESYQPSSNIYPPLSHTFNRLRRALSDTFPELLETLNGPVDPSLLAAFEQELGYPLPPAVRDTLLIADGQDLDSGCIGLFYGLYLLPLEEVIREWTFWRTAEYDPDAGQNPVLLATMASVPPSWIKGLYACRGWLPLISDRAGNYVGVDLEPGPGGTFGQVIVFGRDFDRKCVLWRGDGTSGWGKWISGFVDELESGDGWEADKSNSSDEEEELGYSNYNGGALAGEIGKGFRLAGEYRGWNVLEAWWDRSVRQWENLGLGMDVEEVERGLLEARRLAGWDQSEQKLSKEGSSGTSNGVEVAVLASPQVDTTPSTPTPADSDILLPPTSPDHPINHRHHGKTPIRMVTPAASTPSHPLQRALHPSDNNLLTPSDARRRRAPPPAPVALDLPTRADVQAMSAIAQAEVGGLRGGWIMNMDTTGSRRYRPSVEEEMVDIDLEGGRSEKFGASKWMREEVNKDRDGAREVSAEDRSKFMPLMTTRTPSPLSRGPSVESPRIDSPSKVDYPDNTPRAAQRDSTGLNLGVQGASQHLQRPPAAVSGTSPSRVKSWQDDGDNVVIRNGGTTMSRSERESSVISTGSNDGLLDGRSVASRSASPAPSEAQSGHRRVYSGDLSDHLNSPATVKAGRSADPDRPPPRPTHHSKRSSMRMSAAKPISSLEEGMEDVSLGEDRQGQVMG</sequence>
<reference evidence="3 4" key="1">
    <citation type="submission" date="2017-03" db="EMBL/GenBank/DDBJ databases">
        <title>Widespread Adenine N6-methylation of Active Genes in Fungi.</title>
        <authorList>
            <consortium name="DOE Joint Genome Institute"/>
            <person name="Mondo S.J."/>
            <person name="Dannebaum R.O."/>
            <person name="Kuo R.C."/>
            <person name="Louie K.B."/>
            <person name="Bewick A.J."/>
            <person name="Labutti K."/>
            <person name="Haridas S."/>
            <person name="Kuo A."/>
            <person name="Salamov A."/>
            <person name="Ahrendt S.R."/>
            <person name="Lau R."/>
            <person name="Bowen B.P."/>
            <person name="Lipzen A."/>
            <person name="Sullivan W."/>
            <person name="Andreopoulos W.B."/>
            <person name="Clum A."/>
            <person name="Lindquist E."/>
            <person name="Daum C."/>
            <person name="Northen T.R."/>
            <person name="Ramamoorthy G."/>
            <person name="Schmitz R.J."/>
            <person name="Gryganskyi A."/>
            <person name="Culley D."/>
            <person name="Magnuson J."/>
            <person name="James T.Y."/>
            <person name="O'Malley M.A."/>
            <person name="Stajich J.E."/>
            <person name="Spatafora J.W."/>
            <person name="Visel A."/>
            <person name="Grigoriev I.V."/>
        </authorList>
    </citation>
    <scope>NUCLEOTIDE SEQUENCE [LARGE SCALE GENOMIC DNA]</scope>
    <source>
        <strain evidence="3 4">NRRL Y-17943</strain>
    </source>
</reference>
<name>A0A1Y1U997_9TREE</name>
<dbReference type="EMBL" id="NBSH01000014">
    <property type="protein sequence ID" value="ORX34601.1"/>
    <property type="molecule type" value="Genomic_DNA"/>
</dbReference>
<evidence type="ECO:0000256" key="1">
    <source>
        <dbReference type="SAM" id="MobiDB-lite"/>
    </source>
</evidence>
<dbReference type="InterPro" id="IPR018958">
    <property type="entry name" value="Knr4/Smi1-like_dom"/>
</dbReference>
<dbReference type="Pfam" id="PF09346">
    <property type="entry name" value="SMI1_KNR4"/>
    <property type="match status" value="1"/>
</dbReference>
<keyword evidence="4" id="KW-1185">Reference proteome</keyword>
<evidence type="ECO:0000313" key="4">
    <source>
        <dbReference type="Proteomes" id="UP000193218"/>
    </source>
</evidence>
<dbReference type="SMART" id="SM00860">
    <property type="entry name" value="SMI1_KNR4"/>
    <property type="match status" value="1"/>
</dbReference>
<protein>
    <recommendedName>
        <fullName evidence="2">Knr4/Smi1-like domain-containing protein</fullName>
    </recommendedName>
</protein>
<dbReference type="PANTHER" id="PTHR47432">
    <property type="entry name" value="CELL WALL ASSEMBLY REGULATOR SMI1"/>
    <property type="match status" value="1"/>
</dbReference>
<feature type="compositionally biased region" description="Basic and acidic residues" evidence="1">
    <location>
        <begin position="574"/>
        <end position="584"/>
    </location>
</feature>
<dbReference type="Proteomes" id="UP000193218">
    <property type="component" value="Unassembled WGS sequence"/>
</dbReference>
<dbReference type="AlphaFoldDB" id="A0A1Y1U997"/>
<comment type="caution">
    <text evidence="3">The sequence shown here is derived from an EMBL/GenBank/DDBJ whole genome shotgun (WGS) entry which is preliminary data.</text>
</comment>
<feature type="region of interest" description="Disordered" evidence="1">
    <location>
        <begin position="386"/>
        <end position="466"/>
    </location>
</feature>
<gene>
    <name evidence="3" type="ORF">BD324DRAFT_604856</name>
</gene>
<dbReference type="InterPro" id="IPR051873">
    <property type="entry name" value="KNR4/SMI1_regulator"/>
</dbReference>
<dbReference type="InParanoid" id="A0A1Y1U997"/>
<feature type="compositionally biased region" description="Basic and acidic residues" evidence="1">
    <location>
        <begin position="536"/>
        <end position="552"/>
    </location>
</feature>
<feature type="compositionally biased region" description="Polar residues" evidence="1">
    <location>
        <begin position="594"/>
        <end position="610"/>
    </location>
</feature>
<evidence type="ECO:0000259" key="2">
    <source>
        <dbReference type="SMART" id="SM00860"/>
    </source>
</evidence>
<dbReference type="RefSeq" id="XP_021868864.1">
    <property type="nucleotide sequence ID" value="XM_022013990.1"/>
</dbReference>